<dbReference type="EC" id="1.1.1.18" evidence="5"/>
<dbReference type="GO" id="GO:0050112">
    <property type="term" value="F:inositol 2-dehydrogenase (NAD+) activity"/>
    <property type="evidence" value="ECO:0007669"/>
    <property type="project" value="UniProtKB-EC"/>
</dbReference>
<dbReference type="HOGENOM" id="CLU_023194_0_1_11"/>
<dbReference type="OrthoDB" id="256869at2"/>
<dbReference type="PANTHER" id="PTHR42840:SF3">
    <property type="entry name" value="BINDING ROSSMANN FOLD OXIDOREDUCTASE, PUTATIVE (AFU_ORTHOLOGUE AFUA_2G10240)-RELATED"/>
    <property type="match status" value="1"/>
</dbReference>
<dbReference type="GO" id="GO:0000166">
    <property type="term" value="F:nucleotide binding"/>
    <property type="evidence" value="ECO:0007669"/>
    <property type="project" value="InterPro"/>
</dbReference>
<evidence type="ECO:0000313" key="6">
    <source>
        <dbReference type="Proteomes" id="UP000007947"/>
    </source>
</evidence>
<feature type="domain" description="Gfo/Idh/MocA-like oxidoreductase N-terminal" evidence="3">
    <location>
        <begin position="3"/>
        <end position="116"/>
    </location>
</feature>
<dbReference type="Pfam" id="PF01408">
    <property type="entry name" value="GFO_IDH_MocA"/>
    <property type="match status" value="1"/>
</dbReference>
<reference evidence="5 6" key="1">
    <citation type="submission" date="2011-05" db="EMBL/GenBank/DDBJ databases">
        <title>Whole genome sequence of Microlunatus phosphovorus NM-1.</title>
        <authorList>
            <person name="Hosoyama A."/>
            <person name="Sasaki K."/>
            <person name="Harada T."/>
            <person name="Igarashi R."/>
            <person name="Kawakoshi A."/>
            <person name="Sasagawa M."/>
            <person name="Fukada J."/>
            <person name="Nakamura S."/>
            <person name="Katano Y."/>
            <person name="Hanada S."/>
            <person name="Kamagata Y."/>
            <person name="Nakamura N."/>
            <person name="Yamazaki S."/>
            <person name="Fujita N."/>
        </authorList>
    </citation>
    <scope>NUCLEOTIDE SEQUENCE [LARGE SCALE GENOMIC DNA]</scope>
    <source>
        <strain evidence="6">ATCC 700054 / DSM 10555 / JCM 9379 / NBRC 101784 / NCIMB 13414 / VKM Ac-1990 / NM-1</strain>
    </source>
</reference>
<dbReference type="InterPro" id="IPR004104">
    <property type="entry name" value="Gfo/Idh/MocA-like_OxRdtase_C"/>
</dbReference>
<organism evidence="5 6">
    <name type="scientific">Microlunatus phosphovorus (strain ATCC 700054 / DSM 10555 / JCM 9379 / NBRC 101784 / NCIMB 13414 / VKM Ac-1990 / NM-1)</name>
    <dbReference type="NCBI Taxonomy" id="1032480"/>
    <lineage>
        <taxon>Bacteria</taxon>
        <taxon>Bacillati</taxon>
        <taxon>Actinomycetota</taxon>
        <taxon>Actinomycetes</taxon>
        <taxon>Propionibacteriales</taxon>
        <taxon>Propionibacteriaceae</taxon>
        <taxon>Microlunatus</taxon>
    </lineage>
</organism>
<keyword evidence="2 5" id="KW-0560">Oxidoreductase</keyword>
<comment type="similarity">
    <text evidence="1">Belongs to the Gfo/Idh/MocA family.</text>
</comment>
<evidence type="ECO:0000259" key="3">
    <source>
        <dbReference type="Pfam" id="PF01408"/>
    </source>
</evidence>
<dbReference type="SUPFAM" id="SSF55347">
    <property type="entry name" value="Glyceraldehyde-3-phosphate dehydrogenase-like, C-terminal domain"/>
    <property type="match status" value="1"/>
</dbReference>
<dbReference type="AlphaFoldDB" id="F5XJV6"/>
<name>F5XJV6_MICPN</name>
<evidence type="ECO:0000313" key="5">
    <source>
        <dbReference type="EMBL" id="BAK33452.1"/>
    </source>
</evidence>
<keyword evidence="6" id="KW-1185">Reference proteome</keyword>
<gene>
    <name evidence="5" type="primary">idh</name>
    <name evidence="5" type="ordered locus">MLP_04380</name>
</gene>
<dbReference type="InterPro" id="IPR036291">
    <property type="entry name" value="NAD(P)-bd_dom_sf"/>
</dbReference>
<dbReference type="STRING" id="1032480.MLP_04380"/>
<evidence type="ECO:0000259" key="4">
    <source>
        <dbReference type="Pfam" id="PF02894"/>
    </source>
</evidence>
<dbReference type="Gene3D" id="3.40.50.720">
    <property type="entry name" value="NAD(P)-binding Rossmann-like Domain"/>
    <property type="match status" value="1"/>
</dbReference>
<feature type="domain" description="Gfo/Idh/MocA-like oxidoreductase C-terminal" evidence="4">
    <location>
        <begin position="135"/>
        <end position="326"/>
    </location>
</feature>
<evidence type="ECO:0000256" key="1">
    <source>
        <dbReference type="ARBA" id="ARBA00010928"/>
    </source>
</evidence>
<dbReference type="Proteomes" id="UP000007947">
    <property type="component" value="Chromosome"/>
</dbReference>
<sequence>MVVRIGVIGTGNMGADHIRNLQRFVAGAAVTVVADYDQATAEAVAAESGARVAENGHALIADPDVDAIIIASHDSTHYEYAMSAIAAGKPTLCEKPLAPTLAECEEIVAAEAAAGGNLLSLGFMRRFDPGHTELKAAIDAGVIGPVLRITGASRNVVSYPGTTSESMITNSVIHELDSIPWLLGSPVVEAAWLAGRASSKVPAGVADPSLTLLRTADGVLTSVDMYANAEYGYDLRCEVLGEKGTLSLTDPALVAVDLGLKRSTSYPLDWRPRFAAAYRLELGAWVSAVAAGAPTPLATAVDGLAASRVADAVLTSMHESGRWVTVAR</sequence>
<dbReference type="Pfam" id="PF02894">
    <property type="entry name" value="GFO_IDH_MocA_C"/>
    <property type="match status" value="1"/>
</dbReference>
<proteinExistence type="inferred from homology"/>
<evidence type="ECO:0000256" key="2">
    <source>
        <dbReference type="ARBA" id="ARBA00023002"/>
    </source>
</evidence>
<dbReference type="SUPFAM" id="SSF51735">
    <property type="entry name" value="NAD(P)-binding Rossmann-fold domains"/>
    <property type="match status" value="1"/>
</dbReference>
<dbReference type="KEGG" id="mph:MLP_04380"/>
<dbReference type="PANTHER" id="PTHR42840">
    <property type="entry name" value="NAD(P)-BINDING ROSSMANN-FOLD SUPERFAMILY PROTEIN-RELATED"/>
    <property type="match status" value="1"/>
</dbReference>
<dbReference type="RefSeq" id="WP_013861341.1">
    <property type="nucleotide sequence ID" value="NC_015635.1"/>
</dbReference>
<dbReference type="InterPro" id="IPR000683">
    <property type="entry name" value="Gfo/Idh/MocA-like_OxRdtase_N"/>
</dbReference>
<protein>
    <submittedName>
        <fullName evidence="5">Myo-inositol 2-dehydrogenase</fullName>
        <ecNumber evidence="5">1.1.1.18</ecNumber>
    </submittedName>
</protein>
<dbReference type="Gene3D" id="3.30.360.10">
    <property type="entry name" value="Dihydrodipicolinate Reductase, domain 2"/>
    <property type="match status" value="1"/>
</dbReference>
<dbReference type="eggNOG" id="COG0673">
    <property type="taxonomic scope" value="Bacteria"/>
</dbReference>
<accession>F5XJV6</accession>
<dbReference type="EMBL" id="AP012204">
    <property type="protein sequence ID" value="BAK33452.1"/>
    <property type="molecule type" value="Genomic_DNA"/>
</dbReference>